<sequence length="236" mass="26784">MLYILISSILEILNNIFFLLGYISNVNSFPQPLSAEEEQHYLNLLKKGDEEARNILIERNLRLVAHIVKKYNSTTSDSDDLISIGTIGLIKAISTFNHEKGTRLATYAARCIENEILMHIRSTKKNQSEVSLQDPIGVDRDGNEIALIDVIGNESESVVEEVELKMQVKRLYNKMKDVLKAREKMVLELRYGLLNGTSKTQREIAKMLGISRSYVSRIEKKAIKKLGKELKSEGCK</sequence>
<dbReference type="InterPro" id="IPR007627">
    <property type="entry name" value="RNA_pol_sigma70_r2"/>
</dbReference>
<gene>
    <name evidence="9" type="ORF">JCM21531_851</name>
</gene>
<dbReference type="CDD" id="cd06171">
    <property type="entry name" value="Sigma70_r4"/>
    <property type="match status" value="1"/>
</dbReference>
<evidence type="ECO:0000313" key="9">
    <source>
        <dbReference type="EMBL" id="GAE87479.1"/>
    </source>
</evidence>
<evidence type="ECO:0000256" key="2">
    <source>
        <dbReference type="ARBA" id="ARBA00022969"/>
    </source>
</evidence>
<dbReference type="Proteomes" id="UP000019109">
    <property type="component" value="Unassembled WGS sequence"/>
</dbReference>
<dbReference type="AlphaFoldDB" id="W4V424"/>
<evidence type="ECO:0000256" key="3">
    <source>
        <dbReference type="ARBA" id="ARBA00023015"/>
    </source>
</evidence>
<dbReference type="InterPro" id="IPR000943">
    <property type="entry name" value="RNA_pol_sigma70"/>
</dbReference>
<name>W4V424_9FIRM</name>
<dbReference type="GO" id="GO:0006352">
    <property type="term" value="P:DNA-templated transcription initiation"/>
    <property type="evidence" value="ECO:0007669"/>
    <property type="project" value="InterPro"/>
</dbReference>
<dbReference type="Gene3D" id="1.20.120.1810">
    <property type="match status" value="1"/>
</dbReference>
<dbReference type="EMBL" id="BAVR01000007">
    <property type="protein sequence ID" value="GAE87479.1"/>
    <property type="molecule type" value="Genomic_DNA"/>
</dbReference>
<dbReference type="InterPro" id="IPR036388">
    <property type="entry name" value="WH-like_DNA-bd_sf"/>
</dbReference>
<dbReference type="SUPFAM" id="SSF88659">
    <property type="entry name" value="Sigma3 and sigma4 domains of RNA polymerase sigma factors"/>
    <property type="match status" value="1"/>
</dbReference>
<dbReference type="InterPro" id="IPR001387">
    <property type="entry name" value="Cro/C1-type_HTH"/>
</dbReference>
<keyword evidence="2" id="KW-0749">Sporulation</keyword>
<dbReference type="InterPro" id="IPR013325">
    <property type="entry name" value="RNA_pol_sigma_r2"/>
</dbReference>
<dbReference type="PROSITE" id="PS50943">
    <property type="entry name" value="HTH_CROC1"/>
    <property type="match status" value="1"/>
</dbReference>
<dbReference type="PANTHER" id="PTHR30376">
    <property type="entry name" value="SIGMA FACTOR RPOH HEAT SHOCK RELATED"/>
    <property type="match status" value="1"/>
</dbReference>
<dbReference type="InterPro" id="IPR050813">
    <property type="entry name" value="Sigma-70_Factor"/>
</dbReference>
<dbReference type="SUPFAM" id="SSF88946">
    <property type="entry name" value="Sigma2 domain of RNA polymerase sigma factors"/>
    <property type="match status" value="1"/>
</dbReference>
<evidence type="ECO:0000256" key="7">
    <source>
        <dbReference type="RuleBase" id="RU362124"/>
    </source>
</evidence>
<protein>
    <recommendedName>
        <fullName evidence="7">RNA polymerase sigma factor</fullName>
    </recommendedName>
</protein>
<dbReference type="OrthoDB" id="9809557at2"/>
<dbReference type="PRINTS" id="PR00046">
    <property type="entry name" value="SIGMA70FCT"/>
</dbReference>
<dbReference type="Pfam" id="PF04545">
    <property type="entry name" value="Sigma70_r4"/>
    <property type="match status" value="1"/>
</dbReference>
<dbReference type="PANTHER" id="PTHR30376:SF3">
    <property type="entry name" value="RNA POLYMERASE SIGMA FACTOR RPOH"/>
    <property type="match status" value="1"/>
</dbReference>
<dbReference type="PROSITE" id="PS00716">
    <property type="entry name" value="SIGMA70_2"/>
    <property type="match status" value="1"/>
</dbReference>
<comment type="similarity">
    <text evidence="1 7">Belongs to the sigma-70 factor family.</text>
</comment>
<dbReference type="GO" id="GO:0030435">
    <property type="term" value="P:sporulation resulting in formation of a cellular spore"/>
    <property type="evidence" value="ECO:0007669"/>
    <property type="project" value="UniProtKB-KW"/>
</dbReference>
<dbReference type="Pfam" id="PF04542">
    <property type="entry name" value="Sigma70_r2"/>
    <property type="match status" value="1"/>
</dbReference>
<dbReference type="GO" id="GO:0016987">
    <property type="term" value="F:sigma factor activity"/>
    <property type="evidence" value="ECO:0007669"/>
    <property type="project" value="UniProtKB-KW"/>
</dbReference>
<evidence type="ECO:0000313" key="10">
    <source>
        <dbReference type="Proteomes" id="UP000019109"/>
    </source>
</evidence>
<comment type="function">
    <text evidence="7">Sigma factors are initiation factors that promote the attachment of RNA polymerase to specific initiation sites and are then released.</text>
</comment>
<evidence type="ECO:0000256" key="1">
    <source>
        <dbReference type="ARBA" id="ARBA00007788"/>
    </source>
</evidence>
<feature type="domain" description="HTH cro/C1-type" evidence="8">
    <location>
        <begin position="200"/>
        <end position="220"/>
    </location>
</feature>
<dbReference type="NCBIfam" id="TIGR02846">
    <property type="entry name" value="spore_sigmaK"/>
    <property type="match status" value="1"/>
</dbReference>
<dbReference type="PROSITE" id="PS00715">
    <property type="entry name" value="SIGMA70_1"/>
    <property type="match status" value="1"/>
</dbReference>
<evidence type="ECO:0000256" key="6">
    <source>
        <dbReference type="ARBA" id="ARBA00023163"/>
    </source>
</evidence>
<comment type="caution">
    <text evidence="9">The sequence shown here is derived from an EMBL/GenBank/DDBJ whole genome shotgun (WGS) entry which is preliminary data.</text>
</comment>
<dbReference type="InterPro" id="IPR014284">
    <property type="entry name" value="RNA_pol_sigma-70_dom"/>
</dbReference>
<dbReference type="NCBIfam" id="NF004471">
    <property type="entry name" value="PRK05803.1"/>
    <property type="match status" value="1"/>
</dbReference>
<reference evidence="9" key="1">
    <citation type="journal article" date="2014" name="Genome Announc.">
        <title>Draft Genome Sequence of Clostridium straminisolvens Strain JCM 21531T, Isolated from a Cellulose-Degrading Bacterial Community.</title>
        <authorList>
            <person name="Yuki M."/>
            <person name="Oshima K."/>
            <person name="Suda W."/>
            <person name="Sakamoto M."/>
            <person name="Kitamura K."/>
            <person name="Iida T."/>
            <person name="Hattori M."/>
            <person name="Ohkuma M."/>
        </authorList>
    </citation>
    <scope>NUCLEOTIDE SEQUENCE [LARGE SCALE GENOMIC DNA]</scope>
    <source>
        <strain evidence="9">JCM 21531</strain>
    </source>
</reference>
<keyword evidence="10" id="KW-1185">Reference proteome</keyword>
<dbReference type="PIRSF" id="PIRSF000770">
    <property type="entry name" value="RNA_pol_sigma-SigE/K"/>
    <property type="match status" value="1"/>
</dbReference>
<proteinExistence type="inferred from homology"/>
<dbReference type="InterPro" id="IPR014209">
    <property type="entry name" value="RNA_pol_sigma-K"/>
</dbReference>
<dbReference type="NCBIfam" id="TIGR02937">
    <property type="entry name" value="sigma70-ECF"/>
    <property type="match status" value="1"/>
</dbReference>
<dbReference type="Gene3D" id="1.10.10.10">
    <property type="entry name" value="Winged helix-like DNA-binding domain superfamily/Winged helix DNA-binding domain"/>
    <property type="match status" value="1"/>
</dbReference>
<dbReference type="FunFam" id="1.20.120.1810:FF:000003">
    <property type="entry name" value="RNA polymerase sigma factor"/>
    <property type="match status" value="1"/>
</dbReference>
<keyword evidence="3 7" id="KW-0805">Transcription regulation</keyword>
<keyword evidence="4 7" id="KW-0731">Sigma factor</keyword>
<keyword evidence="6 7" id="KW-0804">Transcription</keyword>
<dbReference type="GO" id="GO:0003677">
    <property type="term" value="F:DNA binding"/>
    <property type="evidence" value="ECO:0007669"/>
    <property type="project" value="UniProtKB-KW"/>
</dbReference>
<dbReference type="InterPro" id="IPR007630">
    <property type="entry name" value="RNA_pol_sigma70_r4"/>
</dbReference>
<evidence type="ECO:0000259" key="8">
    <source>
        <dbReference type="PROSITE" id="PS50943"/>
    </source>
</evidence>
<dbReference type="InterPro" id="IPR013324">
    <property type="entry name" value="RNA_pol_sigma_r3/r4-like"/>
</dbReference>
<evidence type="ECO:0000256" key="4">
    <source>
        <dbReference type="ARBA" id="ARBA00023082"/>
    </source>
</evidence>
<evidence type="ECO:0000256" key="5">
    <source>
        <dbReference type="ARBA" id="ARBA00023125"/>
    </source>
</evidence>
<dbReference type="RefSeq" id="WP_038287269.1">
    <property type="nucleotide sequence ID" value="NZ_BAVR01000007.1"/>
</dbReference>
<organism evidence="9 10">
    <name type="scientific">Acetivibrio straminisolvens JCM 21531</name>
    <dbReference type="NCBI Taxonomy" id="1294263"/>
    <lineage>
        <taxon>Bacteria</taxon>
        <taxon>Bacillati</taxon>
        <taxon>Bacillota</taxon>
        <taxon>Clostridia</taxon>
        <taxon>Eubacteriales</taxon>
        <taxon>Oscillospiraceae</taxon>
        <taxon>Acetivibrio</taxon>
    </lineage>
</organism>
<dbReference type="STRING" id="1294263.JCM21531_851"/>
<accession>W4V424</accession>
<keyword evidence="5 7" id="KW-0238">DNA-binding</keyword>